<accession>A0A7J0CQU1</accession>
<evidence type="ECO:0000256" key="1">
    <source>
        <dbReference type="SAM" id="MobiDB-lite"/>
    </source>
</evidence>
<dbReference type="AlphaFoldDB" id="A0A7J0CQU1"/>
<feature type="region of interest" description="Disordered" evidence="1">
    <location>
        <begin position="146"/>
        <end position="196"/>
    </location>
</feature>
<gene>
    <name evidence="2" type="ORF">Smic_34090</name>
</gene>
<dbReference type="Proteomes" id="UP000498740">
    <property type="component" value="Unassembled WGS sequence"/>
</dbReference>
<comment type="caution">
    <text evidence="2">The sequence shown here is derived from an EMBL/GenBank/DDBJ whole genome shotgun (WGS) entry which is preliminary data.</text>
</comment>
<protein>
    <submittedName>
        <fullName evidence="2">Uncharacterized protein</fullName>
    </submittedName>
</protein>
<evidence type="ECO:0000313" key="2">
    <source>
        <dbReference type="EMBL" id="GFN04853.1"/>
    </source>
</evidence>
<sequence>MLALAHDVQGDPCRTAFGVGEQVQDQGVLDGVQGGRADRLDQGAGDLRAGRVTARVGDAAAVVAALAGQRYVAAVGGVEGGAGGDQAADGVGALGDQDPYGLLVAEARARDEGVVQVLLGGVALAERRGDTALGPAGRTVVEPRLGDHHGVQAGGRAAQGGGETGDSGADHHDVRVDGPAGAGAVSRIPVTRGLRR</sequence>
<evidence type="ECO:0000313" key="3">
    <source>
        <dbReference type="Proteomes" id="UP000498740"/>
    </source>
</evidence>
<reference evidence="2 3" key="1">
    <citation type="submission" date="2020-05" db="EMBL/GenBank/DDBJ databases">
        <title>Whole genome shotgun sequence of Streptomyces microflavus NBRC 13062.</title>
        <authorList>
            <person name="Komaki H."/>
            <person name="Tamura T."/>
        </authorList>
    </citation>
    <scope>NUCLEOTIDE SEQUENCE [LARGE SCALE GENOMIC DNA]</scope>
    <source>
        <strain evidence="2 3">NBRC 13062</strain>
    </source>
</reference>
<dbReference type="EMBL" id="BLWD01000001">
    <property type="protein sequence ID" value="GFN04853.1"/>
    <property type="molecule type" value="Genomic_DNA"/>
</dbReference>
<dbReference type="AntiFam" id="ANF00152">
    <property type="entry name" value="Shadow ORF (opposite nadB1)"/>
</dbReference>
<organism evidence="2 3">
    <name type="scientific">Streptomyces microflavus</name>
    <name type="common">Streptomyces lipmanii</name>
    <dbReference type="NCBI Taxonomy" id="1919"/>
    <lineage>
        <taxon>Bacteria</taxon>
        <taxon>Bacillati</taxon>
        <taxon>Actinomycetota</taxon>
        <taxon>Actinomycetes</taxon>
        <taxon>Kitasatosporales</taxon>
        <taxon>Streptomycetaceae</taxon>
        <taxon>Streptomyces</taxon>
    </lineage>
</organism>
<proteinExistence type="predicted"/>
<name>A0A7J0CQU1_STRMI</name>